<dbReference type="InterPro" id="IPR050205">
    <property type="entry name" value="CDPK_Ser/Thr_kinases"/>
</dbReference>
<dbReference type="Pfam" id="PF00069">
    <property type="entry name" value="Pkinase"/>
    <property type="match status" value="1"/>
</dbReference>
<evidence type="ECO:0000313" key="10">
    <source>
        <dbReference type="Proteomes" id="UP000886520"/>
    </source>
</evidence>
<dbReference type="CDD" id="cd05117">
    <property type="entry name" value="STKc_CAMK"/>
    <property type="match status" value="1"/>
</dbReference>
<keyword evidence="3" id="KW-0808">Transferase</keyword>
<keyword evidence="6" id="KW-0067">ATP-binding</keyword>
<dbReference type="InterPro" id="IPR000719">
    <property type="entry name" value="Prot_kinase_dom"/>
</dbReference>
<evidence type="ECO:0000256" key="7">
    <source>
        <dbReference type="ARBA" id="ARBA00058225"/>
    </source>
</evidence>
<dbReference type="SMART" id="SM00220">
    <property type="entry name" value="S_TKc"/>
    <property type="match status" value="1"/>
</dbReference>
<dbReference type="PROSITE" id="PS00108">
    <property type="entry name" value="PROTEIN_KINASE_ST"/>
    <property type="match status" value="1"/>
</dbReference>
<evidence type="ECO:0000256" key="3">
    <source>
        <dbReference type="ARBA" id="ARBA00022679"/>
    </source>
</evidence>
<comment type="caution">
    <text evidence="9">The sequence shown here is derived from an EMBL/GenBank/DDBJ whole genome shotgun (WGS) entry which is preliminary data.</text>
</comment>
<evidence type="ECO:0000256" key="4">
    <source>
        <dbReference type="ARBA" id="ARBA00022741"/>
    </source>
</evidence>
<sequence>MDLDGRRGTLLARQVEQISRSGAAELRRRQSWQPVSLLLPRWLQRLPEEFSPSPHPEFWALTTISAESSAMDNLVSSASALAMPQRLSVAFPREAAASHTVRLHQVIEDDTHVHLIIELCRGGELFERIVKKKCYAEAEAAFIIKHLMKSIQFCHRMGVMHRDVKPENILFLEESNTSPIKLADFGLALEFSPGKKFSGIAGSAYYIAPEVLEGEYSEEVDVWSTGVVLYVMLSGVPPFWGETDEDIFNAIREANLKFSGTSWNSISFSAKDLITRMLCADVKMRLTPEQVLEHPWILHHSKASENGSRKHQEALKNSTSISSKTMSNNCQVKSKRKVVPLIEPASASATACQRPKKKADSISAQDSSSMITQFCTTLAGLHPAEGNQQKSSLCMIPTSNNRSRVAPLTLNLEEQMKSTEYRDDESLQAMLIAKLNDTRLLHLPESNILDGQESRGWSSILRAGGNKTEQIFGLDIGKKRYLMSYMNTGREKGWRILGQCHKKVAAT</sequence>
<name>A0A9D4ZTG0_ADICA</name>
<evidence type="ECO:0000259" key="8">
    <source>
        <dbReference type="PROSITE" id="PS50011"/>
    </source>
</evidence>
<dbReference type="PANTHER" id="PTHR24349">
    <property type="entry name" value="SERINE/THREONINE-PROTEIN KINASE"/>
    <property type="match status" value="1"/>
</dbReference>
<evidence type="ECO:0000256" key="6">
    <source>
        <dbReference type="ARBA" id="ARBA00022840"/>
    </source>
</evidence>
<keyword evidence="2" id="KW-0723">Serine/threonine-protein kinase</keyword>
<evidence type="ECO:0000256" key="2">
    <source>
        <dbReference type="ARBA" id="ARBA00022527"/>
    </source>
</evidence>
<dbReference type="Gene3D" id="3.30.200.20">
    <property type="entry name" value="Phosphorylase Kinase, domain 1"/>
    <property type="match status" value="1"/>
</dbReference>
<proteinExistence type="inferred from homology"/>
<keyword evidence="10" id="KW-1185">Reference proteome</keyword>
<dbReference type="GO" id="GO:0004674">
    <property type="term" value="F:protein serine/threonine kinase activity"/>
    <property type="evidence" value="ECO:0007669"/>
    <property type="project" value="UniProtKB-KW"/>
</dbReference>
<keyword evidence="5" id="KW-0418">Kinase</keyword>
<protein>
    <recommendedName>
        <fullName evidence="8">Protein kinase domain-containing protein</fullName>
    </recommendedName>
</protein>
<dbReference type="FunFam" id="1.10.510.10:FF:000571">
    <property type="entry name" value="Maternal embryonic leucine zipper kinase"/>
    <property type="match status" value="1"/>
</dbReference>
<evidence type="ECO:0000256" key="5">
    <source>
        <dbReference type="ARBA" id="ARBA00022777"/>
    </source>
</evidence>
<dbReference type="EMBL" id="JABFUD020000001">
    <property type="protein sequence ID" value="KAI5084685.1"/>
    <property type="molecule type" value="Genomic_DNA"/>
</dbReference>
<accession>A0A9D4ZTG0</accession>
<dbReference type="GO" id="GO:0005524">
    <property type="term" value="F:ATP binding"/>
    <property type="evidence" value="ECO:0007669"/>
    <property type="project" value="UniProtKB-KW"/>
</dbReference>
<dbReference type="PROSITE" id="PS50011">
    <property type="entry name" value="PROTEIN_KINASE_DOM"/>
    <property type="match status" value="1"/>
</dbReference>
<comment type="function">
    <text evidence="7">CIPK serine-threonine protein kinases interact with CBL proteins. Binding of a CBL protein to the regulatory NAF domain of CIPK protein lead to the activation of the kinase in a calcium-dependent manner.</text>
</comment>
<organism evidence="9 10">
    <name type="scientific">Adiantum capillus-veneris</name>
    <name type="common">Maidenhair fern</name>
    <dbReference type="NCBI Taxonomy" id="13818"/>
    <lineage>
        <taxon>Eukaryota</taxon>
        <taxon>Viridiplantae</taxon>
        <taxon>Streptophyta</taxon>
        <taxon>Embryophyta</taxon>
        <taxon>Tracheophyta</taxon>
        <taxon>Polypodiopsida</taxon>
        <taxon>Polypodiidae</taxon>
        <taxon>Polypodiales</taxon>
        <taxon>Pteridineae</taxon>
        <taxon>Pteridaceae</taxon>
        <taxon>Vittarioideae</taxon>
        <taxon>Adiantum</taxon>
    </lineage>
</organism>
<dbReference type="Proteomes" id="UP000886520">
    <property type="component" value="Chromosome 1"/>
</dbReference>
<keyword evidence="4" id="KW-0547">Nucleotide-binding</keyword>
<dbReference type="AlphaFoldDB" id="A0A9D4ZTG0"/>
<dbReference type="Gene3D" id="1.10.510.10">
    <property type="entry name" value="Transferase(Phosphotransferase) domain 1"/>
    <property type="match status" value="1"/>
</dbReference>
<gene>
    <name evidence="9" type="ORF">GOP47_0000854</name>
</gene>
<evidence type="ECO:0000256" key="1">
    <source>
        <dbReference type="ARBA" id="ARBA00006234"/>
    </source>
</evidence>
<dbReference type="InterPro" id="IPR011009">
    <property type="entry name" value="Kinase-like_dom_sf"/>
</dbReference>
<evidence type="ECO:0000313" key="9">
    <source>
        <dbReference type="EMBL" id="KAI5084685.1"/>
    </source>
</evidence>
<feature type="domain" description="Protein kinase" evidence="8">
    <location>
        <begin position="1"/>
        <end position="297"/>
    </location>
</feature>
<dbReference type="InterPro" id="IPR008271">
    <property type="entry name" value="Ser/Thr_kinase_AS"/>
</dbReference>
<dbReference type="OrthoDB" id="442176at2759"/>
<dbReference type="SUPFAM" id="SSF56112">
    <property type="entry name" value="Protein kinase-like (PK-like)"/>
    <property type="match status" value="1"/>
</dbReference>
<reference evidence="9" key="1">
    <citation type="submission" date="2021-01" db="EMBL/GenBank/DDBJ databases">
        <title>Adiantum capillus-veneris genome.</title>
        <authorList>
            <person name="Fang Y."/>
            <person name="Liao Q."/>
        </authorList>
    </citation>
    <scope>NUCLEOTIDE SEQUENCE</scope>
    <source>
        <strain evidence="9">H3</strain>
        <tissue evidence="9">Leaf</tissue>
    </source>
</reference>
<comment type="similarity">
    <text evidence="1">Belongs to the protein kinase superfamily. CAMK Ser/Thr protein kinase family. SNF1 subfamily.</text>
</comment>